<name>A0A9D1KTJ3_9FLAO</name>
<evidence type="ECO:0000313" key="8">
    <source>
        <dbReference type="Proteomes" id="UP000824161"/>
    </source>
</evidence>
<evidence type="ECO:0000256" key="4">
    <source>
        <dbReference type="ARBA" id="ARBA00022741"/>
    </source>
</evidence>
<comment type="pathway">
    <text evidence="1 6">One-carbon metabolism; tetrahydrofolate interconversion.</text>
</comment>
<accession>A0A9D1KTJ3</accession>
<keyword evidence="2 6" id="KW-0554">One-carbon metabolism</keyword>
<dbReference type="EMBL" id="DVLY01000028">
    <property type="protein sequence ID" value="HIT97444.1"/>
    <property type="molecule type" value="Genomic_DNA"/>
</dbReference>
<reference evidence="7" key="2">
    <citation type="journal article" date="2021" name="PeerJ">
        <title>Extensive microbial diversity within the chicken gut microbiome revealed by metagenomics and culture.</title>
        <authorList>
            <person name="Gilroy R."/>
            <person name="Ravi A."/>
            <person name="Getino M."/>
            <person name="Pursley I."/>
            <person name="Horton D.L."/>
            <person name="Alikhan N.F."/>
            <person name="Baker D."/>
            <person name="Gharbi K."/>
            <person name="Hall N."/>
            <person name="Watson M."/>
            <person name="Adriaenssens E.M."/>
            <person name="Foster-Nyarko E."/>
            <person name="Jarju S."/>
            <person name="Secka A."/>
            <person name="Antonio M."/>
            <person name="Oren A."/>
            <person name="Chaudhuri R.R."/>
            <person name="La Ragione R."/>
            <person name="Hildebrand F."/>
            <person name="Pallen M.J."/>
        </authorList>
    </citation>
    <scope>NUCLEOTIDE SEQUENCE</scope>
    <source>
        <strain evidence="7">1383</strain>
    </source>
</reference>
<dbReference type="EC" id="6.3.4.3" evidence="6"/>
<protein>
    <recommendedName>
        <fullName evidence="6">Formate--tetrahydrofolate ligase</fullName>
        <ecNumber evidence="6">6.3.4.3</ecNumber>
    </recommendedName>
    <alternativeName>
        <fullName evidence="6">Formyltetrahydrofolate synthetase</fullName>
        <shortName evidence="6">FHS</shortName>
        <shortName evidence="6">FTHFS</shortName>
    </alternativeName>
</protein>
<dbReference type="GO" id="GO:0004329">
    <property type="term" value="F:formate-tetrahydrofolate ligase activity"/>
    <property type="evidence" value="ECO:0007669"/>
    <property type="project" value="UniProtKB-UniRule"/>
</dbReference>
<dbReference type="InterPro" id="IPR020628">
    <property type="entry name" value="Formate_THF_ligase_CS"/>
</dbReference>
<keyword evidence="4 6" id="KW-0547">Nucleotide-binding</keyword>
<dbReference type="FunFam" id="3.10.410.10:FF:000001">
    <property type="entry name" value="Putative formate--tetrahydrofolate ligase"/>
    <property type="match status" value="1"/>
</dbReference>
<dbReference type="NCBIfam" id="NF010030">
    <property type="entry name" value="PRK13505.1"/>
    <property type="match status" value="1"/>
</dbReference>
<dbReference type="InterPro" id="IPR000559">
    <property type="entry name" value="Formate_THF_ligase"/>
</dbReference>
<evidence type="ECO:0000256" key="5">
    <source>
        <dbReference type="ARBA" id="ARBA00022840"/>
    </source>
</evidence>
<dbReference type="Gene3D" id="3.30.1510.10">
    <property type="entry name" value="Domain 2, N(10)-formyltetrahydrofolate synthetase"/>
    <property type="match status" value="1"/>
</dbReference>
<dbReference type="Pfam" id="PF01268">
    <property type="entry name" value="FTHFS"/>
    <property type="match status" value="1"/>
</dbReference>
<evidence type="ECO:0000256" key="6">
    <source>
        <dbReference type="HAMAP-Rule" id="MF_01543"/>
    </source>
</evidence>
<keyword evidence="5 6" id="KW-0067">ATP-binding</keyword>
<comment type="similarity">
    <text evidence="6">Belongs to the formate--tetrahydrofolate ligase family.</text>
</comment>
<evidence type="ECO:0000256" key="1">
    <source>
        <dbReference type="ARBA" id="ARBA00004777"/>
    </source>
</evidence>
<dbReference type="InterPro" id="IPR027417">
    <property type="entry name" value="P-loop_NTPase"/>
</dbReference>
<proteinExistence type="inferred from homology"/>
<dbReference type="Gene3D" id="3.10.410.10">
    <property type="entry name" value="Formyltetrahydrofolate synthetase, domain 3"/>
    <property type="match status" value="1"/>
</dbReference>
<dbReference type="GO" id="GO:0035999">
    <property type="term" value="P:tetrahydrofolate interconversion"/>
    <property type="evidence" value="ECO:0007669"/>
    <property type="project" value="UniProtKB-UniRule"/>
</dbReference>
<sequence>MKTDLEIAQQARLLPIAEIAGKLSVPAAELEPYGRYVAKLPLSRIDAQRASRSRLVLVTALSPTPGGEGKTTVSIGLTDGLNRIGKRAVAALREPSLGPVFGLKGGAAGGGYSQVLPMEDINLHFTGDFSAVEKANNLLSALIDNDIQSKTGGLGLDPRTVLFRRVMDMNDRVLREVIVGLGGTGNGVPRQEGFMITPASEVMAILCLCSGIDDLKQRLGNILVGFRRDGRAVYARETGGVGAMAVLLKEAIKPNLVQTLGGSPVLIHGGPFANIAQGTNSLLATRMAMSLADYAVTEAGFGSDMGAEKFMDIKCRAGGIAPRLWVVVATVRALKYHGGVSAQELKKPDAEAVQRGFPNLARHLDNAAAFGVPAVVALNVFDTDTEEELQAVERLCAARGIRAERSRAWAEGGRGCEDLARAVVEAAEQGDGVLRPLYPLEMPLQEKIRTIARRIYRAGEVEYASAAQRKLQLADRLGLSSLAVCMAKTQKSFSDDPAVVGAPEGFTLHVRDVEFAAGAGFVVPIAGDVMRMPGLPAAPAALGMDIDSQGKISGLF</sequence>
<dbReference type="PROSITE" id="PS00721">
    <property type="entry name" value="FTHFS_1"/>
    <property type="match status" value="1"/>
</dbReference>
<feature type="binding site" evidence="6">
    <location>
        <begin position="64"/>
        <end position="71"/>
    </location>
    <ligand>
        <name>ATP</name>
        <dbReference type="ChEBI" id="CHEBI:30616"/>
    </ligand>
</feature>
<evidence type="ECO:0000313" key="7">
    <source>
        <dbReference type="EMBL" id="HIT97444.1"/>
    </source>
</evidence>
<dbReference type="SUPFAM" id="SSF52540">
    <property type="entry name" value="P-loop containing nucleoside triphosphate hydrolases"/>
    <property type="match status" value="1"/>
</dbReference>
<organism evidence="7 8">
    <name type="scientific">Candidatus Merdimorpha stercoravium</name>
    <dbReference type="NCBI Taxonomy" id="2840863"/>
    <lineage>
        <taxon>Bacteria</taxon>
        <taxon>Pseudomonadati</taxon>
        <taxon>Bacteroidota</taxon>
        <taxon>Flavobacteriia</taxon>
        <taxon>Flavobacteriales</taxon>
        <taxon>Candidatus Merdimorpha</taxon>
    </lineage>
</organism>
<dbReference type="CDD" id="cd00477">
    <property type="entry name" value="FTHFS"/>
    <property type="match status" value="1"/>
</dbReference>
<dbReference type="Gene3D" id="3.40.50.300">
    <property type="entry name" value="P-loop containing nucleotide triphosphate hydrolases"/>
    <property type="match status" value="1"/>
</dbReference>
<comment type="catalytic activity">
    <reaction evidence="6">
        <text>(6S)-5,6,7,8-tetrahydrofolate + formate + ATP = (6R)-10-formyltetrahydrofolate + ADP + phosphate</text>
        <dbReference type="Rhea" id="RHEA:20221"/>
        <dbReference type="ChEBI" id="CHEBI:15740"/>
        <dbReference type="ChEBI" id="CHEBI:30616"/>
        <dbReference type="ChEBI" id="CHEBI:43474"/>
        <dbReference type="ChEBI" id="CHEBI:57453"/>
        <dbReference type="ChEBI" id="CHEBI:195366"/>
        <dbReference type="ChEBI" id="CHEBI:456216"/>
        <dbReference type="EC" id="6.3.4.3"/>
    </reaction>
</comment>
<evidence type="ECO:0000256" key="3">
    <source>
        <dbReference type="ARBA" id="ARBA00022598"/>
    </source>
</evidence>
<dbReference type="PROSITE" id="PS00722">
    <property type="entry name" value="FTHFS_2"/>
    <property type="match status" value="1"/>
</dbReference>
<reference evidence="7" key="1">
    <citation type="submission" date="2020-10" db="EMBL/GenBank/DDBJ databases">
        <authorList>
            <person name="Gilroy R."/>
        </authorList>
    </citation>
    <scope>NUCLEOTIDE SEQUENCE</scope>
    <source>
        <strain evidence="7">1383</strain>
    </source>
</reference>
<dbReference type="AlphaFoldDB" id="A0A9D1KTJ3"/>
<keyword evidence="3 6" id="KW-0436">Ligase</keyword>
<evidence type="ECO:0000256" key="2">
    <source>
        <dbReference type="ARBA" id="ARBA00022563"/>
    </source>
</evidence>
<gene>
    <name evidence="6" type="primary">fhs</name>
    <name evidence="7" type="ORF">IAC44_01245</name>
</gene>
<dbReference type="GO" id="GO:0005524">
    <property type="term" value="F:ATP binding"/>
    <property type="evidence" value="ECO:0007669"/>
    <property type="project" value="UniProtKB-UniRule"/>
</dbReference>
<dbReference type="Proteomes" id="UP000824161">
    <property type="component" value="Unassembled WGS sequence"/>
</dbReference>
<comment type="caution">
    <text evidence="7">The sequence shown here is derived from an EMBL/GenBank/DDBJ whole genome shotgun (WGS) entry which is preliminary data.</text>
</comment>
<dbReference type="HAMAP" id="MF_01543">
    <property type="entry name" value="FTHFS"/>
    <property type="match status" value="1"/>
</dbReference>